<feature type="region of interest" description="Disordered" evidence="10">
    <location>
        <begin position="1"/>
        <end position="46"/>
    </location>
</feature>
<dbReference type="Pfam" id="PF22019">
    <property type="entry name" value="GlgB_N"/>
    <property type="match status" value="1"/>
</dbReference>
<keyword evidence="4 9" id="KW-0321">Glycogen metabolism</keyword>
<dbReference type="NCBIfam" id="NF003811">
    <property type="entry name" value="PRK05402.1"/>
    <property type="match status" value="1"/>
</dbReference>
<evidence type="ECO:0000313" key="12">
    <source>
        <dbReference type="EMBL" id="MCP2307641.1"/>
    </source>
</evidence>
<dbReference type="Gene3D" id="2.60.40.1180">
    <property type="entry name" value="Golgi alpha-mannosidase II"/>
    <property type="match status" value="1"/>
</dbReference>
<dbReference type="CDD" id="cd02855">
    <property type="entry name" value="E_set_GBE_prok_N"/>
    <property type="match status" value="1"/>
</dbReference>
<evidence type="ECO:0000256" key="10">
    <source>
        <dbReference type="SAM" id="MobiDB-lite"/>
    </source>
</evidence>
<comment type="similarity">
    <text evidence="3 9">Belongs to the glycosyl hydrolase 13 family. GlgB subfamily.</text>
</comment>
<evidence type="ECO:0000256" key="9">
    <source>
        <dbReference type="HAMAP-Rule" id="MF_00685"/>
    </source>
</evidence>
<dbReference type="PIRSF" id="PIRSF000463">
    <property type="entry name" value="GlgB"/>
    <property type="match status" value="1"/>
</dbReference>
<dbReference type="Gene3D" id="3.20.20.80">
    <property type="entry name" value="Glycosidases"/>
    <property type="match status" value="1"/>
</dbReference>
<dbReference type="PANTHER" id="PTHR43651:SF3">
    <property type="entry name" value="1,4-ALPHA-GLUCAN-BRANCHING ENZYME"/>
    <property type="match status" value="1"/>
</dbReference>
<keyword evidence="13" id="KW-1185">Reference proteome</keyword>
<comment type="caution">
    <text evidence="12">The sequence shown here is derived from an EMBL/GenBank/DDBJ whole genome shotgun (WGS) entry which is preliminary data.</text>
</comment>
<evidence type="ECO:0000256" key="4">
    <source>
        <dbReference type="ARBA" id="ARBA00022600"/>
    </source>
</evidence>
<proteinExistence type="inferred from homology"/>
<reference evidence="12 13" key="1">
    <citation type="submission" date="2022-06" db="EMBL/GenBank/DDBJ databases">
        <title>Sequencing the genomes of 1000 actinobacteria strains.</title>
        <authorList>
            <person name="Klenk H.-P."/>
        </authorList>
    </citation>
    <scope>NUCLEOTIDE SEQUENCE [LARGE SCALE GENOMIC DNA]</scope>
    <source>
        <strain evidence="12 13">DSM 41656</strain>
    </source>
</reference>
<feature type="domain" description="Glycosyl hydrolase family 13 catalytic" evidence="11">
    <location>
        <begin position="298"/>
        <end position="646"/>
    </location>
</feature>
<dbReference type="InterPro" id="IPR054169">
    <property type="entry name" value="GlgB_N"/>
</dbReference>
<dbReference type="HAMAP" id="MF_00685">
    <property type="entry name" value="GlgB"/>
    <property type="match status" value="1"/>
</dbReference>
<evidence type="ECO:0000256" key="5">
    <source>
        <dbReference type="ARBA" id="ARBA00022676"/>
    </source>
</evidence>
<comment type="function">
    <text evidence="9">Catalyzes the formation of the alpha-1,6-glucosidic linkages in glycogen by scission of a 1,4-alpha-linked oligosaccharide from growing alpha-1,4-glucan chains and the subsequent attachment of the oligosaccharide to the alpha-1,6 position.</text>
</comment>
<dbReference type="NCBIfam" id="TIGR01515">
    <property type="entry name" value="branching_enzym"/>
    <property type="match status" value="1"/>
</dbReference>
<evidence type="ECO:0000256" key="7">
    <source>
        <dbReference type="ARBA" id="ARBA00023056"/>
    </source>
</evidence>
<dbReference type="PANTHER" id="PTHR43651">
    <property type="entry name" value="1,4-ALPHA-GLUCAN-BRANCHING ENZYME"/>
    <property type="match status" value="1"/>
</dbReference>
<keyword evidence="6 9" id="KW-0808">Transferase</keyword>
<comment type="pathway">
    <text evidence="2 9">Glycan biosynthesis; glycogen biosynthesis.</text>
</comment>
<dbReference type="SUPFAM" id="SSF81296">
    <property type="entry name" value="E set domains"/>
    <property type="match status" value="2"/>
</dbReference>
<dbReference type="SUPFAM" id="SSF51011">
    <property type="entry name" value="Glycosyl hydrolase domain"/>
    <property type="match status" value="1"/>
</dbReference>
<keyword evidence="5 9" id="KW-0328">Glycosyltransferase</keyword>
<sequence>MTPLGPKRDRTTPVPATFLNGTAGRPAPARAARRREPVAPRRAEHPDTVLRLPEAPLPPSEVDRLVSGGHHDPHALLGAHLTTEGTAIRVLRPFAERIVIETDQGPAELTHQHGGLFTGLLPGREFPAYRLRVSYPGGEPMVQEDGYRMAPTLGELDLHLIAEGRHERLWTALGAHVRTVEGVAGVSFAVWAPNAVGVRVIGDFNHWDGTGHPMRSLGSSGVWELFVPDLADGATYKFQIRTRQGWVLEKADPLARAAQCPPATASVVHTSGYVWGDGAWMAARAGAVHHRAPMSVYEIHLPSWRPDLATYREIAEVLPGYLAGMGFTHVEFMPVMEHPFGGSWGYQVSGFYAPTARLGSPDDFRYLVDALHRAGVGVIVDWVPAHFPKDDFALARFDGEPLYEPADPLRAEHPDWGTLEFDYGRTEVRNFLVANAVYWCEEFHVDGLRVDAVASMLYLDYSREDGAWTPNRHGGRENWDAASFLQEMNATVYRRCPGVVTVAEESTAWDGVTRPTDAGGLGFGLKWNMGWMHDSLVYMGKEPVHRKYHHHEMTFSMVYAYSENYILPISHDEVVHGKRSLAAKMPGDWWQQRANHRAYLGFMWAHPGKQLLFMGQEFAQGAEWDHEHGPQWWVLADEWPAAAEHRGVQDLVADLNHTYRATPALWEQDTTPDGFTWLDGNAADDNVFSFVRFAADGSPLVALCNFSPVVRHNLRVGLPRLDSAEQLWEEALNTDDARYGGSGVANSHPVKAEATPWNGQPRSAEVVLPPLSTVWLRPAG</sequence>
<dbReference type="InterPro" id="IPR006047">
    <property type="entry name" value="GH13_cat_dom"/>
</dbReference>
<dbReference type="CDD" id="cd11322">
    <property type="entry name" value="AmyAc_Glg_BE"/>
    <property type="match status" value="1"/>
</dbReference>
<protein>
    <recommendedName>
        <fullName evidence="9">1,4-alpha-glucan branching enzyme GlgB</fullName>
        <ecNumber evidence="9">2.4.1.18</ecNumber>
    </recommendedName>
    <alternativeName>
        <fullName evidence="9">1,4-alpha-D-glucan:1,4-alpha-D-glucan 6-glucosyl-transferase</fullName>
    </alternativeName>
    <alternativeName>
        <fullName evidence="9">Alpha-(1-&gt;4)-glucan branching enzyme</fullName>
    </alternativeName>
    <alternativeName>
        <fullName evidence="9">Glycogen branching enzyme</fullName>
        <shortName evidence="9">BE</shortName>
    </alternativeName>
</protein>
<dbReference type="InterPro" id="IPR017853">
    <property type="entry name" value="GH"/>
</dbReference>
<keyword evidence="7 9" id="KW-0320">Glycogen biosynthesis</keyword>
<comment type="catalytic activity">
    <reaction evidence="1 9">
        <text>Transfers a segment of a (1-&gt;4)-alpha-D-glucan chain to a primary hydroxy group in a similar glucan chain.</text>
        <dbReference type="EC" id="2.4.1.18"/>
    </reaction>
</comment>
<dbReference type="Gene3D" id="2.60.40.10">
    <property type="entry name" value="Immunoglobulins"/>
    <property type="match status" value="2"/>
</dbReference>
<feature type="active site" description="Nucleophile" evidence="9">
    <location>
        <position position="451"/>
    </location>
</feature>
<feature type="compositionally biased region" description="Basic and acidic residues" evidence="10">
    <location>
        <begin position="1"/>
        <end position="11"/>
    </location>
</feature>
<dbReference type="NCBIfam" id="NF008967">
    <property type="entry name" value="PRK12313.1"/>
    <property type="match status" value="1"/>
</dbReference>
<dbReference type="EMBL" id="JAMZDX010000001">
    <property type="protein sequence ID" value="MCP2307641.1"/>
    <property type="molecule type" value="Genomic_DNA"/>
</dbReference>
<dbReference type="InterPro" id="IPR004193">
    <property type="entry name" value="Glyco_hydro_13_N"/>
</dbReference>
<feature type="active site" description="Proton donor" evidence="9">
    <location>
        <position position="504"/>
    </location>
</feature>
<feature type="region of interest" description="Disordered" evidence="10">
    <location>
        <begin position="739"/>
        <end position="758"/>
    </location>
</feature>
<dbReference type="InterPro" id="IPR013783">
    <property type="entry name" value="Ig-like_fold"/>
</dbReference>
<dbReference type="Pfam" id="PF02922">
    <property type="entry name" value="CBM_48"/>
    <property type="match status" value="1"/>
</dbReference>
<dbReference type="SMART" id="SM00642">
    <property type="entry name" value="Aamy"/>
    <property type="match status" value="1"/>
</dbReference>
<dbReference type="InterPro" id="IPR013780">
    <property type="entry name" value="Glyco_hydro_b"/>
</dbReference>
<gene>
    <name evidence="9" type="primary">glgB</name>
    <name evidence="12" type="ORF">FHR36_000733</name>
</gene>
<dbReference type="Proteomes" id="UP001206483">
    <property type="component" value="Unassembled WGS sequence"/>
</dbReference>
<evidence type="ECO:0000259" key="11">
    <source>
        <dbReference type="SMART" id="SM00642"/>
    </source>
</evidence>
<evidence type="ECO:0000256" key="8">
    <source>
        <dbReference type="ARBA" id="ARBA00023277"/>
    </source>
</evidence>
<dbReference type="GO" id="GO:0003844">
    <property type="term" value="F:1,4-alpha-glucan branching enzyme activity"/>
    <property type="evidence" value="ECO:0007669"/>
    <property type="project" value="UniProtKB-EC"/>
</dbReference>
<evidence type="ECO:0000256" key="1">
    <source>
        <dbReference type="ARBA" id="ARBA00000826"/>
    </source>
</evidence>
<dbReference type="SUPFAM" id="SSF51445">
    <property type="entry name" value="(Trans)glycosidases"/>
    <property type="match status" value="1"/>
</dbReference>
<evidence type="ECO:0000256" key="6">
    <source>
        <dbReference type="ARBA" id="ARBA00022679"/>
    </source>
</evidence>
<keyword evidence="8 9" id="KW-0119">Carbohydrate metabolism</keyword>
<evidence type="ECO:0000256" key="2">
    <source>
        <dbReference type="ARBA" id="ARBA00004964"/>
    </source>
</evidence>
<evidence type="ECO:0000313" key="13">
    <source>
        <dbReference type="Proteomes" id="UP001206483"/>
    </source>
</evidence>
<feature type="compositionally biased region" description="Basic and acidic residues" evidence="10">
    <location>
        <begin position="34"/>
        <end position="46"/>
    </location>
</feature>
<dbReference type="InterPro" id="IPR006048">
    <property type="entry name" value="A-amylase/branching_C"/>
</dbReference>
<dbReference type="InterPro" id="IPR014756">
    <property type="entry name" value="Ig_E-set"/>
</dbReference>
<evidence type="ECO:0000256" key="3">
    <source>
        <dbReference type="ARBA" id="ARBA00009000"/>
    </source>
</evidence>
<organism evidence="12 13">
    <name type="scientific">Kitasatospora paracochleata</name>
    <dbReference type="NCBI Taxonomy" id="58354"/>
    <lineage>
        <taxon>Bacteria</taxon>
        <taxon>Bacillati</taxon>
        <taxon>Actinomycetota</taxon>
        <taxon>Actinomycetes</taxon>
        <taxon>Kitasatosporales</taxon>
        <taxon>Streptomycetaceae</taxon>
        <taxon>Kitasatospora</taxon>
    </lineage>
</organism>
<accession>A0ABT1IR92</accession>
<dbReference type="InterPro" id="IPR037439">
    <property type="entry name" value="Branching_enzy"/>
</dbReference>
<comment type="subunit">
    <text evidence="9">Monomer.</text>
</comment>
<dbReference type="Pfam" id="PF02806">
    <property type="entry name" value="Alpha-amylase_C"/>
    <property type="match status" value="1"/>
</dbReference>
<dbReference type="EC" id="2.4.1.18" evidence="9"/>
<dbReference type="InterPro" id="IPR044143">
    <property type="entry name" value="GlgB_N_E_set_prok"/>
</dbReference>
<name>A0ABT1IR92_9ACTN</name>
<dbReference type="InterPro" id="IPR006407">
    <property type="entry name" value="GlgB"/>
</dbReference>